<dbReference type="AlphaFoldDB" id="A0A261FHE6"/>
<dbReference type="InterPro" id="IPR031989">
    <property type="entry name" value="DUF5067"/>
</dbReference>
<feature type="transmembrane region" description="Helical" evidence="3">
    <location>
        <begin position="30"/>
        <end position="50"/>
    </location>
</feature>
<evidence type="ECO:0000256" key="3">
    <source>
        <dbReference type="SAM" id="Phobius"/>
    </source>
</evidence>
<evidence type="ECO:0000256" key="1">
    <source>
        <dbReference type="ARBA" id="ARBA00022729"/>
    </source>
</evidence>
<protein>
    <recommendedName>
        <fullName evidence="4">DUF5067 domain-containing protein</fullName>
    </recommendedName>
</protein>
<proteinExistence type="predicted"/>
<evidence type="ECO:0000256" key="2">
    <source>
        <dbReference type="SAM" id="MobiDB-lite"/>
    </source>
</evidence>
<feature type="domain" description="DUF5067" evidence="4">
    <location>
        <begin position="133"/>
        <end position="251"/>
    </location>
</feature>
<evidence type="ECO:0000259" key="4">
    <source>
        <dbReference type="Pfam" id="PF16729"/>
    </source>
</evidence>
<sequence>MTTPITPQPAQRPPQQPMPAAGHRPAPQHVTICGIISVVFGALGLVLSFIPIVNNVAAILGFIGAILGIIALVGTFGGKKRGKVLSVVATVLCVLSVVITLAMQSATSKAIDDSIKESKGIDTSQSGSSAEPKSSVGKDAQPKGEQDMEGDVEGLHVKIVSAALSVNDYEGKPTVLVTYEWTNKTTKNNSFAGLAHPQVFQNGKALDTAIYMDTPEGYDVNSYTTEIQPNATATVTLGYVLQDTSPVTVDISAFLSADDTTKVVHTFNLQ</sequence>
<dbReference type="EMBL" id="MWWW01000020">
    <property type="protein sequence ID" value="OZG58584.1"/>
    <property type="molecule type" value="Genomic_DNA"/>
</dbReference>
<feature type="compositionally biased region" description="Pro residues" evidence="2">
    <location>
        <begin position="1"/>
        <end position="17"/>
    </location>
</feature>
<organism evidence="5 6">
    <name type="scientific">Bifidobacterium myosotis</name>
    <dbReference type="NCBI Taxonomy" id="1630166"/>
    <lineage>
        <taxon>Bacteria</taxon>
        <taxon>Bacillati</taxon>
        <taxon>Actinomycetota</taxon>
        <taxon>Actinomycetes</taxon>
        <taxon>Bifidobacteriales</taxon>
        <taxon>Bifidobacteriaceae</taxon>
        <taxon>Bifidobacterium</taxon>
    </lineage>
</organism>
<dbReference type="Gene3D" id="2.60.40.1240">
    <property type="match status" value="1"/>
</dbReference>
<keyword evidence="3" id="KW-0472">Membrane</keyword>
<keyword evidence="1" id="KW-0732">Signal</keyword>
<reference evidence="5 6" key="1">
    <citation type="journal article" date="2017" name="BMC Genomics">
        <title>Comparative genomic and phylogenomic analyses of the Bifidobacteriaceae family.</title>
        <authorList>
            <person name="Lugli G.A."/>
            <person name="Milani C."/>
            <person name="Turroni F."/>
            <person name="Duranti S."/>
            <person name="Mancabelli L."/>
            <person name="Mangifesta M."/>
            <person name="Ferrario C."/>
            <person name="Modesto M."/>
            <person name="Mattarelli P."/>
            <person name="Jiri K."/>
            <person name="van Sinderen D."/>
            <person name="Ventura M."/>
        </authorList>
    </citation>
    <scope>NUCLEOTIDE SEQUENCE [LARGE SCALE GENOMIC DNA]</scope>
    <source>
        <strain evidence="5 6">DSM 100196</strain>
    </source>
</reference>
<feature type="transmembrane region" description="Helical" evidence="3">
    <location>
        <begin position="56"/>
        <end position="77"/>
    </location>
</feature>
<accession>A0A261FHE6</accession>
<feature type="transmembrane region" description="Helical" evidence="3">
    <location>
        <begin position="84"/>
        <end position="103"/>
    </location>
</feature>
<dbReference type="OrthoDB" id="3240463at2"/>
<feature type="compositionally biased region" description="Polar residues" evidence="2">
    <location>
        <begin position="121"/>
        <end position="132"/>
    </location>
</feature>
<dbReference type="InterPro" id="IPR029050">
    <property type="entry name" value="Immunoprotect_excell_Ig-like"/>
</dbReference>
<name>A0A261FHE6_9BIFI</name>
<dbReference type="Proteomes" id="UP000216871">
    <property type="component" value="Unassembled WGS sequence"/>
</dbReference>
<comment type="caution">
    <text evidence="5">The sequence shown here is derived from an EMBL/GenBank/DDBJ whole genome shotgun (WGS) entry which is preliminary data.</text>
</comment>
<dbReference type="RefSeq" id="WP_094668083.1">
    <property type="nucleotide sequence ID" value="NZ_MWWW01000020.1"/>
</dbReference>
<feature type="region of interest" description="Disordered" evidence="2">
    <location>
        <begin position="1"/>
        <end position="25"/>
    </location>
</feature>
<keyword evidence="6" id="KW-1185">Reference proteome</keyword>
<keyword evidence="3" id="KW-1133">Transmembrane helix</keyword>
<dbReference type="Pfam" id="PF16729">
    <property type="entry name" value="DUF5067"/>
    <property type="match status" value="1"/>
</dbReference>
<evidence type="ECO:0000313" key="5">
    <source>
        <dbReference type="EMBL" id="OZG58584.1"/>
    </source>
</evidence>
<feature type="region of interest" description="Disordered" evidence="2">
    <location>
        <begin position="118"/>
        <end position="148"/>
    </location>
</feature>
<evidence type="ECO:0000313" key="6">
    <source>
        <dbReference type="Proteomes" id="UP000216871"/>
    </source>
</evidence>
<gene>
    <name evidence="5" type="ORF">BMYO_1660</name>
</gene>
<keyword evidence="3" id="KW-0812">Transmembrane</keyword>